<protein>
    <submittedName>
        <fullName evidence="2">Uncharacterized protein</fullName>
    </submittedName>
</protein>
<keyword evidence="1" id="KW-0732">Signal</keyword>
<evidence type="ECO:0000313" key="3">
    <source>
        <dbReference type="Proteomes" id="UP001295794"/>
    </source>
</evidence>
<dbReference type="AlphaFoldDB" id="A0AAD2I1L8"/>
<reference evidence="2" key="1">
    <citation type="submission" date="2023-11" db="EMBL/GenBank/DDBJ databases">
        <authorList>
            <person name="De Vega J J."/>
            <person name="De Vega J J."/>
        </authorList>
    </citation>
    <scope>NUCLEOTIDE SEQUENCE</scope>
</reference>
<proteinExistence type="predicted"/>
<feature type="signal peptide" evidence="1">
    <location>
        <begin position="1"/>
        <end position="20"/>
    </location>
</feature>
<name>A0AAD2I1L8_9AGAR</name>
<dbReference type="Proteomes" id="UP001295794">
    <property type="component" value="Unassembled WGS sequence"/>
</dbReference>
<evidence type="ECO:0000313" key="2">
    <source>
        <dbReference type="EMBL" id="CAK5284567.1"/>
    </source>
</evidence>
<accession>A0AAD2I1L8</accession>
<organism evidence="2 3">
    <name type="scientific">Mycena citricolor</name>
    <dbReference type="NCBI Taxonomy" id="2018698"/>
    <lineage>
        <taxon>Eukaryota</taxon>
        <taxon>Fungi</taxon>
        <taxon>Dikarya</taxon>
        <taxon>Basidiomycota</taxon>
        <taxon>Agaricomycotina</taxon>
        <taxon>Agaricomycetes</taxon>
        <taxon>Agaricomycetidae</taxon>
        <taxon>Agaricales</taxon>
        <taxon>Marasmiineae</taxon>
        <taxon>Mycenaceae</taxon>
        <taxon>Mycena</taxon>
    </lineage>
</organism>
<feature type="chain" id="PRO_5041917190" evidence="1">
    <location>
        <begin position="21"/>
        <end position="335"/>
    </location>
</feature>
<comment type="caution">
    <text evidence="2">The sequence shown here is derived from an EMBL/GenBank/DDBJ whole genome shotgun (WGS) entry which is preliminary data.</text>
</comment>
<keyword evidence="3" id="KW-1185">Reference proteome</keyword>
<sequence>MVHLNLLAAVFSALAMLSTAASISRPASARDLSDVEIITTLPAGATAYGSDNDTDWTVAYDEDFKALGRLKNEDFHALIDPNSHSTQLASRQAVRGRRCTELSVGELQSLPAWSDLDGYVTGSLASRGRYNVWTNWDGAARARACVADDHVSVERTGQAQCDTGEQVFEGDRVGRDGVITLAAMSGSATTFKESVTQPASIGLSYTASDIDFDIPSIGEATSPYRDSASFCNEFGRSFEKTISRESTRAVDVRSEPGDYCSMIVETTTCYQQSRGRVGFVADGFVRFGFDSRVRDHSYWHLPLGRESEDRRTSYMEFAGLINSHGYGNYRSECRH</sequence>
<evidence type="ECO:0000256" key="1">
    <source>
        <dbReference type="SAM" id="SignalP"/>
    </source>
</evidence>
<dbReference type="EMBL" id="CAVNYO010000480">
    <property type="protein sequence ID" value="CAK5284567.1"/>
    <property type="molecule type" value="Genomic_DNA"/>
</dbReference>
<gene>
    <name evidence="2" type="ORF">MYCIT1_LOCUS37884</name>
</gene>